<evidence type="ECO:0000256" key="1">
    <source>
        <dbReference type="SAM" id="MobiDB-lite"/>
    </source>
</evidence>
<comment type="caution">
    <text evidence="2">The sequence shown here is derived from an EMBL/GenBank/DDBJ whole genome shotgun (WGS) entry which is preliminary data.</text>
</comment>
<dbReference type="AlphaFoldDB" id="A0ABD1RW33"/>
<name>A0ABD1RW33_9LAMI</name>
<evidence type="ECO:0000313" key="3">
    <source>
        <dbReference type="Proteomes" id="UP001604336"/>
    </source>
</evidence>
<reference evidence="3" key="1">
    <citation type="submission" date="2024-07" db="EMBL/GenBank/DDBJ databases">
        <title>Two chromosome-level genome assemblies of Korean endemic species Abeliophyllum distichum and Forsythia ovata (Oleaceae).</title>
        <authorList>
            <person name="Jang H."/>
        </authorList>
    </citation>
    <scope>NUCLEOTIDE SEQUENCE [LARGE SCALE GENOMIC DNA]</scope>
</reference>
<proteinExistence type="predicted"/>
<dbReference type="EMBL" id="JBFOLK010000008">
    <property type="protein sequence ID" value="KAL2492617.1"/>
    <property type="molecule type" value="Genomic_DNA"/>
</dbReference>
<evidence type="ECO:0008006" key="4">
    <source>
        <dbReference type="Google" id="ProtNLM"/>
    </source>
</evidence>
<accession>A0ABD1RW33</accession>
<keyword evidence="3" id="KW-1185">Reference proteome</keyword>
<organism evidence="2 3">
    <name type="scientific">Abeliophyllum distichum</name>
    <dbReference type="NCBI Taxonomy" id="126358"/>
    <lineage>
        <taxon>Eukaryota</taxon>
        <taxon>Viridiplantae</taxon>
        <taxon>Streptophyta</taxon>
        <taxon>Embryophyta</taxon>
        <taxon>Tracheophyta</taxon>
        <taxon>Spermatophyta</taxon>
        <taxon>Magnoliopsida</taxon>
        <taxon>eudicotyledons</taxon>
        <taxon>Gunneridae</taxon>
        <taxon>Pentapetalae</taxon>
        <taxon>asterids</taxon>
        <taxon>lamiids</taxon>
        <taxon>Lamiales</taxon>
        <taxon>Oleaceae</taxon>
        <taxon>Forsythieae</taxon>
        <taxon>Abeliophyllum</taxon>
    </lineage>
</organism>
<gene>
    <name evidence="2" type="ORF">Adt_28245</name>
</gene>
<protein>
    <recommendedName>
        <fullName evidence="4">Late embryogenesis abundant protein</fullName>
    </recommendedName>
</protein>
<dbReference type="Proteomes" id="UP001604336">
    <property type="component" value="Unassembled WGS sequence"/>
</dbReference>
<sequence length="118" mass="13277">MIEKSFQVGMKVTEPIDGEQNTTNPPVDKEVALVTSRNLYTTVTENAGHTTAANPMAAIEQSDQLQEMRAEKYKAHNVEPQTPVISKVYVEDHGYSEEVHDDNNFILVETKTKRSKKN</sequence>
<evidence type="ECO:0000313" key="2">
    <source>
        <dbReference type="EMBL" id="KAL2492617.1"/>
    </source>
</evidence>
<feature type="region of interest" description="Disordered" evidence="1">
    <location>
        <begin position="1"/>
        <end position="26"/>
    </location>
</feature>